<proteinExistence type="predicted"/>
<evidence type="ECO:0000313" key="1">
    <source>
        <dbReference type="EMBL" id="KAG5599354.1"/>
    </source>
</evidence>
<dbReference type="PANTHER" id="PTHR33116">
    <property type="entry name" value="REVERSE TRANSCRIPTASE ZINC-BINDING DOMAIN-CONTAINING PROTEIN-RELATED-RELATED"/>
    <property type="match status" value="1"/>
</dbReference>
<comment type="caution">
    <text evidence="1">The sequence shown here is derived from an EMBL/GenBank/DDBJ whole genome shotgun (WGS) entry which is preliminary data.</text>
</comment>
<evidence type="ECO:0000313" key="2">
    <source>
        <dbReference type="Proteomes" id="UP000824120"/>
    </source>
</evidence>
<dbReference type="Proteomes" id="UP000824120">
    <property type="component" value="Chromosome 6"/>
</dbReference>
<dbReference type="AlphaFoldDB" id="A0A9J5YGF6"/>
<name>A0A9J5YGF6_SOLCO</name>
<protein>
    <submittedName>
        <fullName evidence="1">Uncharacterized protein</fullName>
    </submittedName>
</protein>
<organism evidence="1 2">
    <name type="scientific">Solanum commersonii</name>
    <name type="common">Commerson's wild potato</name>
    <name type="synonym">Commerson's nightshade</name>
    <dbReference type="NCBI Taxonomy" id="4109"/>
    <lineage>
        <taxon>Eukaryota</taxon>
        <taxon>Viridiplantae</taxon>
        <taxon>Streptophyta</taxon>
        <taxon>Embryophyta</taxon>
        <taxon>Tracheophyta</taxon>
        <taxon>Spermatophyta</taxon>
        <taxon>Magnoliopsida</taxon>
        <taxon>eudicotyledons</taxon>
        <taxon>Gunneridae</taxon>
        <taxon>Pentapetalae</taxon>
        <taxon>asterids</taxon>
        <taxon>lamiids</taxon>
        <taxon>Solanales</taxon>
        <taxon>Solanaceae</taxon>
        <taxon>Solanoideae</taxon>
        <taxon>Solaneae</taxon>
        <taxon>Solanum</taxon>
    </lineage>
</organism>
<dbReference type="PANTHER" id="PTHR33116:SF67">
    <property type="entry name" value="REVERSE TRANSCRIPTASE"/>
    <property type="match status" value="1"/>
</dbReference>
<sequence>MVRGKSLMKYLGCPIAHTRKRKEHSTDLFDKIKGRLQSWKGRMLSYGGKEVFISSVLQSIPIYVLSTITPPNCVIKEIHRISAKFYWTNKEDYSYVCKAMMELHDQRYHVV</sequence>
<keyword evidence="2" id="KW-1185">Reference proteome</keyword>
<reference evidence="1 2" key="1">
    <citation type="submission" date="2020-09" db="EMBL/GenBank/DDBJ databases">
        <title>De no assembly of potato wild relative species, Solanum commersonii.</title>
        <authorList>
            <person name="Cho K."/>
        </authorList>
    </citation>
    <scope>NUCLEOTIDE SEQUENCE [LARGE SCALE GENOMIC DNA]</scope>
    <source>
        <strain evidence="1">LZ3.2</strain>
        <tissue evidence="1">Leaf</tissue>
    </source>
</reference>
<dbReference type="EMBL" id="JACXVP010000006">
    <property type="protein sequence ID" value="KAG5599354.1"/>
    <property type="molecule type" value="Genomic_DNA"/>
</dbReference>
<dbReference type="OrthoDB" id="1301766at2759"/>
<gene>
    <name evidence="1" type="ORF">H5410_030724</name>
</gene>
<accession>A0A9J5YGF6</accession>